<sequence length="100" mass="10073">MNTQTFLLTATLALTNGLAAQAETRTMDFASTADGYLILAQSSGGQQQRPPSEAMDACSGKSSGASCSFSGRDGESMSGTCSSPDSNAPLACTPEGGPRS</sequence>
<feature type="region of interest" description="Disordered" evidence="1">
    <location>
        <begin position="42"/>
        <end position="100"/>
    </location>
</feature>
<evidence type="ECO:0000313" key="3">
    <source>
        <dbReference type="EMBL" id="MDO6456555.1"/>
    </source>
</evidence>
<gene>
    <name evidence="3" type="ORF">Q4494_05635</name>
</gene>
<accession>A0AAW7XV47</accession>
<feature type="signal peptide" evidence="2">
    <location>
        <begin position="1"/>
        <end position="22"/>
    </location>
</feature>
<name>A0AAW7XV47_9RHOB</name>
<reference evidence="3" key="1">
    <citation type="submission" date="2023-07" db="EMBL/GenBank/DDBJ databases">
        <title>Genome content predicts the carbon catabolic preferences of heterotrophic bacteria.</title>
        <authorList>
            <person name="Gralka M."/>
        </authorList>
    </citation>
    <scope>NUCLEOTIDE SEQUENCE</scope>
    <source>
        <strain evidence="3">I2M02</strain>
    </source>
</reference>
<dbReference type="RefSeq" id="WP_303481400.1">
    <property type="nucleotide sequence ID" value="NZ_JAUOPJ010000004.1"/>
</dbReference>
<protein>
    <recommendedName>
        <fullName evidence="5">DUF4189 domain-containing protein</fullName>
    </recommendedName>
</protein>
<evidence type="ECO:0008006" key="5">
    <source>
        <dbReference type="Google" id="ProtNLM"/>
    </source>
</evidence>
<evidence type="ECO:0000313" key="4">
    <source>
        <dbReference type="Proteomes" id="UP001169823"/>
    </source>
</evidence>
<evidence type="ECO:0000256" key="2">
    <source>
        <dbReference type="SAM" id="SignalP"/>
    </source>
</evidence>
<comment type="caution">
    <text evidence="3">The sequence shown here is derived from an EMBL/GenBank/DDBJ whole genome shotgun (WGS) entry which is preliminary data.</text>
</comment>
<dbReference type="AlphaFoldDB" id="A0AAW7XV47"/>
<evidence type="ECO:0000256" key="1">
    <source>
        <dbReference type="SAM" id="MobiDB-lite"/>
    </source>
</evidence>
<feature type="chain" id="PRO_5043521585" description="DUF4189 domain-containing protein" evidence="2">
    <location>
        <begin position="23"/>
        <end position="100"/>
    </location>
</feature>
<proteinExistence type="predicted"/>
<feature type="compositionally biased region" description="Low complexity" evidence="1">
    <location>
        <begin position="57"/>
        <end position="71"/>
    </location>
</feature>
<organism evidence="3 4">
    <name type="scientific">Celeribacter halophilus</name>
    <dbReference type="NCBI Taxonomy" id="576117"/>
    <lineage>
        <taxon>Bacteria</taxon>
        <taxon>Pseudomonadati</taxon>
        <taxon>Pseudomonadota</taxon>
        <taxon>Alphaproteobacteria</taxon>
        <taxon>Rhodobacterales</taxon>
        <taxon>Roseobacteraceae</taxon>
        <taxon>Celeribacter</taxon>
    </lineage>
</organism>
<dbReference type="EMBL" id="JAUOPJ010000004">
    <property type="protein sequence ID" value="MDO6456555.1"/>
    <property type="molecule type" value="Genomic_DNA"/>
</dbReference>
<keyword evidence="2" id="KW-0732">Signal</keyword>
<dbReference type="Proteomes" id="UP001169823">
    <property type="component" value="Unassembled WGS sequence"/>
</dbReference>
<feature type="compositionally biased region" description="Polar residues" evidence="1">
    <location>
        <begin position="77"/>
        <end position="86"/>
    </location>
</feature>